<reference evidence="3" key="1">
    <citation type="submission" date="2025-08" db="UniProtKB">
        <authorList>
            <consortium name="Ensembl"/>
        </authorList>
    </citation>
    <scope>IDENTIFICATION</scope>
</reference>
<keyword evidence="4" id="KW-1185">Reference proteome</keyword>
<keyword evidence="2" id="KW-1133">Transmembrane helix</keyword>
<feature type="transmembrane region" description="Helical" evidence="2">
    <location>
        <begin position="23"/>
        <end position="42"/>
    </location>
</feature>
<dbReference type="AlphaFoldDB" id="A0A674AWF8"/>
<reference evidence="3" key="2">
    <citation type="submission" date="2025-09" db="UniProtKB">
        <authorList>
            <consortium name="Ensembl"/>
        </authorList>
    </citation>
    <scope>IDENTIFICATION</scope>
</reference>
<accession>A0A674AWF8</accession>
<evidence type="ECO:0000256" key="2">
    <source>
        <dbReference type="SAM" id="Phobius"/>
    </source>
</evidence>
<dbReference type="Ensembl" id="ENSSTUT00000066604.1">
    <property type="protein sequence ID" value="ENSSTUP00000063117.1"/>
    <property type="gene ID" value="ENSSTUG00000027384.1"/>
</dbReference>
<evidence type="ECO:0000313" key="3">
    <source>
        <dbReference type="Ensembl" id="ENSSTUP00000063117.1"/>
    </source>
</evidence>
<feature type="compositionally biased region" description="Polar residues" evidence="1">
    <location>
        <begin position="105"/>
        <end position="114"/>
    </location>
</feature>
<dbReference type="InParanoid" id="A0A674AWF8"/>
<evidence type="ECO:0000313" key="4">
    <source>
        <dbReference type="Proteomes" id="UP000472277"/>
    </source>
</evidence>
<feature type="region of interest" description="Disordered" evidence="1">
    <location>
        <begin position="91"/>
        <end position="114"/>
    </location>
</feature>
<evidence type="ECO:0000256" key="1">
    <source>
        <dbReference type="SAM" id="MobiDB-lite"/>
    </source>
</evidence>
<dbReference type="Proteomes" id="UP000472277">
    <property type="component" value="Chromosome 38"/>
</dbReference>
<keyword evidence="2" id="KW-0472">Membrane</keyword>
<proteinExistence type="predicted"/>
<protein>
    <submittedName>
        <fullName evidence="3">Uncharacterized protein</fullName>
    </submittedName>
</protein>
<name>A0A674AWF8_SALTR</name>
<keyword evidence="2" id="KW-0812">Transmembrane</keyword>
<sequence>DLDTGNVCPTVSSCGHGWQSMLIFSYGCLVMFTCGNAVVILCRRCCDPLQPPESSAARPAHHAAATPEVHTYINMTILKGIALEQRFPSQSSNTSQLVEKKTLGRISNQPGQRS</sequence>
<organism evidence="3 4">
    <name type="scientific">Salmo trutta</name>
    <name type="common">Brown trout</name>
    <dbReference type="NCBI Taxonomy" id="8032"/>
    <lineage>
        <taxon>Eukaryota</taxon>
        <taxon>Metazoa</taxon>
        <taxon>Chordata</taxon>
        <taxon>Craniata</taxon>
        <taxon>Vertebrata</taxon>
        <taxon>Euteleostomi</taxon>
        <taxon>Actinopterygii</taxon>
        <taxon>Neopterygii</taxon>
        <taxon>Teleostei</taxon>
        <taxon>Protacanthopterygii</taxon>
        <taxon>Salmoniformes</taxon>
        <taxon>Salmonidae</taxon>
        <taxon>Salmoninae</taxon>
        <taxon>Salmo</taxon>
    </lineage>
</organism>